<organism evidence="2 3">
    <name type="scientific">Marivirga atlantica</name>
    <dbReference type="NCBI Taxonomy" id="1548457"/>
    <lineage>
        <taxon>Bacteria</taxon>
        <taxon>Pseudomonadati</taxon>
        <taxon>Bacteroidota</taxon>
        <taxon>Cytophagia</taxon>
        <taxon>Cytophagales</taxon>
        <taxon>Marivirgaceae</taxon>
        <taxon>Marivirga</taxon>
    </lineage>
</organism>
<evidence type="ECO:0000256" key="1">
    <source>
        <dbReference type="SAM" id="MobiDB-lite"/>
    </source>
</evidence>
<feature type="region of interest" description="Disordered" evidence="1">
    <location>
        <begin position="239"/>
        <end position="265"/>
    </location>
</feature>
<comment type="caution">
    <text evidence="2">The sequence shown here is derived from an EMBL/GenBank/DDBJ whole genome shotgun (WGS) entry which is preliminary data.</text>
</comment>
<keyword evidence="3" id="KW-1185">Reference proteome</keyword>
<feature type="compositionally biased region" description="Polar residues" evidence="1">
    <location>
        <begin position="251"/>
        <end position="260"/>
    </location>
</feature>
<dbReference type="RefSeq" id="WP_201918230.1">
    <property type="nucleotide sequence ID" value="NZ_JAERQG010000001.1"/>
</dbReference>
<dbReference type="Pfam" id="PF08811">
    <property type="entry name" value="DUF1800"/>
    <property type="match status" value="1"/>
</dbReference>
<proteinExistence type="predicted"/>
<dbReference type="AlphaFoldDB" id="A0A937DG96"/>
<sequence length="581" mass="66409">MALTPLTEPLGFNRASHLLRRTVFGATVALVNEFAALTPQQAIQRLFMDELPDPELPIDPATATEWIESGTTDANSEGFELESYFLRWQLGLYLAPKVPEEQKLAFIFRERLVFFLHTHFTTKKSVVGNSRALYFQNALFRKFAFDSYLEEELNFKSLCKKITVDNAMLRFLDGRLNVKGNPNENYAREFLELYTIGRGLEGADKDSQGEGDYGTFTEQDVQEGARVMSGFDIDNTFSNIDPDTELPTGSVKGNGQTANQHDNDPKTLSYRFGDATITPDPDLLLNGNATPESALDEIQQLVDIIFDQTETGLHIARKLYRFFGYHEINESVQAGIITDLATVFRDNDFRIQPVLEAFFTSREFYEGAAGVTDDSYGSIIKSPIDLVIGQARSFELELPDYIDEYEAFYEASGTLLSRIDDMGLAFYEPYEVAGYSAYHQFPIYHRSWITTTYLTQRYAFVQYLNFNMMNDLQLNMLSPIEYVEKFIDDSIASNARLLVEEVCRHFLPLSNSIAFEDNSSELTNERLLYFLDAFLNTFAIDENPEEAWNFRWTNNVDRETVSRQLLDLFNGVLQSPEYQLM</sequence>
<evidence type="ECO:0000313" key="2">
    <source>
        <dbReference type="EMBL" id="MBL0764553.1"/>
    </source>
</evidence>
<gene>
    <name evidence="2" type="ORF">JKP34_04760</name>
</gene>
<protein>
    <submittedName>
        <fullName evidence="2">DUF1800 family protein</fullName>
    </submittedName>
</protein>
<accession>A0A937DG96</accession>
<dbReference type="InterPro" id="IPR014917">
    <property type="entry name" value="DUF1800"/>
</dbReference>
<dbReference type="EMBL" id="JAERQG010000001">
    <property type="protein sequence ID" value="MBL0764553.1"/>
    <property type="molecule type" value="Genomic_DNA"/>
</dbReference>
<dbReference type="Proteomes" id="UP000642920">
    <property type="component" value="Unassembled WGS sequence"/>
</dbReference>
<evidence type="ECO:0000313" key="3">
    <source>
        <dbReference type="Proteomes" id="UP000642920"/>
    </source>
</evidence>
<reference evidence="2" key="1">
    <citation type="submission" date="2021-01" db="EMBL/GenBank/DDBJ databases">
        <title>Marivirga sp. nov., isolated from intertidal surface sediments.</title>
        <authorList>
            <person name="Zhang M."/>
        </authorList>
    </citation>
    <scope>NUCLEOTIDE SEQUENCE</scope>
    <source>
        <strain evidence="2">SM1354</strain>
    </source>
</reference>
<name>A0A937DG96_9BACT</name>